<dbReference type="Proteomes" id="UP001526143">
    <property type="component" value="Unassembled WGS sequence"/>
</dbReference>
<sequence>MSHELINLTLPTVILEIENALNEYPVHPYQSAFSIHELRQKLIAHILSQIPNRYAVQGVQEPPKKPKALYPPPTKERLYMETVIHGSILHILRENADSLSDYFSLNSRI</sequence>
<reference evidence="1 2" key="1">
    <citation type="submission" date="2022-10" db="EMBL/GenBank/DDBJ databases">
        <title>Identification of biosynthetic pathway for the production of the potent trypsin inhibitor radiosumin.</title>
        <authorList>
            <person name="Fewer D.P."/>
            <person name="Delbaje E."/>
            <person name="Ouyang X."/>
            <person name="Agostino P.D."/>
            <person name="Wahlsten M."/>
            <person name="Jokela J."/>
            <person name="Permi P."/>
            <person name="Haapaniemi E."/>
            <person name="Koistinen H."/>
        </authorList>
    </citation>
    <scope>NUCLEOTIDE SEQUENCE [LARGE SCALE GENOMIC DNA]</scope>
    <source>
        <strain evidence="1 2">NIES-515</strain>
    </source>
</reference>
<comment type="caution">
    <text evidence="1">The sequence shown here is derived from an EMBL/GenBank/DDBJ whole genome shotgun (WGS) entry which is preliminary data.</text>
</comment>
<name>A0ABT3B5H2_9CYAN</name>
<evidence type="ECO:0000313" key="1">
    <source>
        <dbReference type="EMBL" id="MCV3216144.1"/>
    </source>
</evidence>
<organism evidence="1 2">
    <name type="scientific">Plectonema radiosum NIES-515</name>
    <dbReference type="NCBI Taxonomy" id="2986073"/>
    <lineage>
        <taxon>Bacteria</taxon>
        <taxon>Bacillati</taxon>
        <taxon>Cyanobacteriota</taxon>
        <taxon>Cyanophyceae</taxon>
        <taxon>Oscillatoriophycideae</taxon>
        <taxon>Oscillatoriales</taxon>
        <taxon>Microcoleaceae</taxon>
        <taxon>Plectonema</taxon>
    </lineage>
</organism>
<gene>
    <name evidence="1" type="ORF">OGM63_21970</name>
</gene>
<keyword evidence="2" id="KW-1185">Reference proteome</keyword>
<protein>
    <recommendedName>
        <fullName evidence="3">Late competence development protein ComFB</fullName>
    </recommendedName>
</protein>
<proteinExistence type="predicted"/>
<evidence type="ECO:0008006" key="3">
    <source>
        <dbReference type="Google" id="ProtNLM"/>
    </source>
</evidence>
<dbReference type="RefSeq" id="WP_263747788.1">
    <property type="nucleotide sequence ID" value="NZ_JAOWRF010000316.1"/>
</dbReference>
<evidence type="ECO:0000313" key="2">
    <source>
        <dbReference type="Proteomes" id="UP001526143"/>
    </source>
</evidence>
<accession>A0ABT3B5H2</accession>
<dbReference type="EMBL" id="JAOWRF010000316">
    <property type="protein sequence ID" value="MCV3216144.1"/>
    <property type="molecule type" value="Genomic_DNA"/>
</dbReference>